<organism evidence="2 3">
    <name type="scientific">Mycena rosella</name>
    <name type="common">Pink bonnet</name>
    <name type="synonym">Agaricus rosellus</name>
    <dbReference type="NCBI Taxonomy" id="1033263"/>
    <lineage>
        <taxon>Eukaryota</taxon>
        <taxon>Fungi</taxon>
        <taxon>Dikarya</taxon>
        <taxon>Basidiomycota</taxon>
        <taxon>Agaricomycotina</taxon>
        <taxon>Agaricomycetes</taxon>
        <taxon>Agaricomycetidae</taxon>
        <taxon>Agaricales</taxon>
        <taxon>Marasmiineae</taxon>
        <taxon>Mycenaceae</taxon>
        <taxon>Mycena</taxon>
    </lineage>
</organism>
<keyword evidence="3" id="KW-1185">Reference proteome</keyword>
<dbReference type="AlphaFoldDB" id="A0AAD7BPC4"/>
<evidence type="ECO:0000313" key="2">
    <source>
        <dbReference type="EMBL" id="KAJ7626697.1"/>
    </source>
</evidence>
<comment type="caution">
    <text evidence="2">The sequence shown here is derived from an EMBL/GenBank/DDBJ whole genome shotgun (WGS) entry which is preliminary data.</text>
</comment>
<feature type="region of interest" description="Disordered" evidence="1">
    <location>
        <begin position="1"/>
        <end position="22"/>
    </location>
</feature>
<dbReference type="Proteomes" id="UP001221757">
    <property type="component" value="Unassembled WGS sequence"/>
</dbReference>
<accession>A0AAD7BPC4</accession>
<name>A0AAD7BPC4_MYCRO</name>
<protein>
    <submittedName>
        <fullName evidence="2">Uncharacterized protein</fullName>
    </submittedName>
</protein>
<proteinExistence type="predicted"/>
<reference evidence="2" key="1">
    <citation type="submission" date="2023-03" db="EMBL/GenBank/DDBJ databases">
        <title>Massive genome expansion in bonnet fungi (Mycena s.s.) driven by repeated elements and novel gene families across ecological guilds.</title>
        <authorList>
            <consortium name="Lawrence Berkeley National Laboratory"/>
            <person name="Harder C.B."/>
            <person name="Miyauchi S."/>
            <person name="Viragh M."/>
            <person name="Kuo A."/>
            <person name="Thoen E."/>
            <person name="Andreopoulos B."/>
            <person name="Lu D."/>
            <person name="Skrede I."/>
            <person name="Drula E."/>
            <person name="Henrissat B."/>
            <person name="Morin E."/>
            <person name="Kohler A."/>
            <person name="Barry K."/>
            <person name="LaButti K."/>
            <person name="Morin E."/>
            <person name="Salamov A."/>
            <person name="Lipzen A."/>
            <person name="Mereny Z."/>
            <person name="Hegedus B."/>
            <person name="Baldrian P."/>
            <person name="Stursova M."/>
            <person name="Weitz H."/>
            <person name="Taylor A."/>
            <person name="Grigoriev I.V."/>
            <person name="Nagy L.G."/>
            <person name="Martin F."/>
            <person name="Kauserud H."/>
        </authorList>
    </citation>
    <scope>NUCLEOTIDE SEQUENCE</scope>
    <source>
        <strain evidence="2">CBHHK067</strain>
    </source>
</reference>
<feature type="compositionally biased region" description="Basic and acidic residues" evidence="1">
    <location>
        <begin position="155"/>
        <end position="166"/>
    </location>
</feature>
<dbReference type="EMBL" id="JARKIE010000579">
    <property type="protein sequence ID" value="KAJ7626697.1"/>
    <property type="molecule type" value="Genomic_DNA"/>
</dbReference>
<gene>
    <name evidence="2" type="ORF">B0H17DRAFT_1150975</name>
</gene>
<feature type="region of interest" description="Disordered" evidence="1">
    <location>
        <begin position="146"/>
        <end position="166"/>
    </location>
</feature>
<evidence type="ECO:0000313" key="3">
    <source>
        <dbReference type="Proteomes" id="UP001221757"/>
    </source>
</evidence>
<sequence>METGFSTAHRPSDGCRAGKKMSPDLKAVGRERETYRREGMLAVFSLYSRVQRSTAVELRRSEETGAICDCGGDLASRAPLSAVVEPLFRLSGSKSAVEQGFALWLKVTAWSHGHPSREFPESVIAPMEQVDPAKAWLQKEREVETMEISANGERATTHTNERGGSR</sequence>
<evidence type="ECO:0000256" key="1">
    <source>
        <dbReference type="SAM" id="MobiDB-lite"/>
    </source>
</evidence>